<dbReference type="Proteomes" id="UP000823990">
    <property type="component" value="Unassembled WGS sequence"/>
</dbReference>
<sequence>SGEGTVLSVLYNAADYAERPGGYSGTPAAFEAMAVVVDGATLNVGSGEECASWSFGIWSNTSGANVTAKNRANVKFDVPDLDNEVFSGVTVSADEDSRFVVVTAEEKFDKEAVTAGLVEWYTPEQEVPDSKPAITGIKVVTQPITLVYDEGDTFDPTGIVVKAVYGESGQESADVLTGMTYEPSGALSADDTTVKVKYDEFETTITITVRSTATSASVSNAEDFATALENASIVNITITGDFTVENVTINRNITIYGSLKVKAFTVNENATLTMADGRIVSDGDLTISGSGKIVATAYEATNVSARKDLSSIYAGGKLTIDGTTVKSNGIYTVGNIEIKGGADVTSYGKNVYVGGDGANGIHSESGTVTVSGAETVLNVLYDDAVREKTPAAFQTGNIVVDGAKLYVGNTEGSTSWAFATWLNGNSSITAKNGAYVQIEVMSKDSYGGVFNSTSLVAEGTDTRFIVIAPEADHQKGIATGNVEWYTVR</sequence>
<reference evidence="1" key="1">
    <citation type="journal article" date="2021" name="PeerJ">
        <title>Extensive microbial diversity within the chicken gut microbiome revealed by metagenomics and culture.</title>
        <authorList>
            <person name="Gilroy R."/>
            <person name="Ravi A."/>
            <person name="Getino M."/>
            <person name="Pursley I."/>
            <person name="Horton D.L."/>
            <person name="Alikhan N.F."/>
            <person name="Baker D."/>
            <person name="Gharbi K."/>
            <person name="Hall N."/>
            <person name="Watson M."/>
            <person name="Adriaenssens E.M."/>
            <person name="Foster-Nyarko E."/>
            <person name="Jarju S."/>
            <person name="Secka A."/>
            <person name="Antonio M."/>
            <person name="Oren A."/>
            <person name="Chaudhuri R.R."/>
            <person name="La Ragione R."/>
            <person name="Hildebrand F."/>
            <person name="Pallen M.J."/>
        </authorList>
    </citation>
    <scope>NUCLEOTIDE SEQUENCE</scope>
    <source>
        <strain evidence="1">12435</strain>
    </source>
</reference>
<dbReference type="Gene3D" id="2.60.40.3630">
    <property type="match status" value="1"/>
</dbReference>
<organism evidence="1 2">
    <name type="scientific">Candidatus Protoclostridium stercorigallinarum</name>
    <dbReference type="NCBI Taxonomy" id="2838741"/>
    <lineage>
        <taxon>Bacteria</taxon>
        <taxon>Bacillati</taxon>
        <taxon>Bacillota</taxon>
        <taxon>Clostridia</taxon>
        <taxon>Candidatus Protoclostridium</taxon>
    </lineage>
</organism>
<accession>A0A9D1Q1P4</accession>
<evidence type="ECO:0000313" key="2">
    <source>
        <dbReference type="Proteomes" id="UP000823990"/>
    </source>
</evidence>
<reference evidence="1" key="2">
    <citation type="submission" date="2021-04" db="EMBL/GenBank/DDBJ databases">
        <authorList>
            <person name="Gilroy R."/>
        </authorList>
    </citation>
    <scope>NUCLEOTIDE SEQUENCE</scope>
    <source>
        <strain evidence="1">12435</strain>
    </source>
</reference>
<name>A0A9D1Q1P4_9FIRM</name>
<dbReference type="AlphaFoldDB" id="A0A9D1Q1P4"/>
<evidence type="ECO:0000313" key="1">
    <source>
        <dbReference type="EMBL" id="HIW02684.1"/>
    </source>
</evidence>
<protein>
    <submittedName>
        <fullName evidence="1">Uncharacterized protein</fullName>
    </submittedName>
</protein>
<feature type="non-terminal residue" evidence="1">
    <location>
        <position position="1"/>
    </location>
</feature>
<gene>
    <name evidence="1" type="ORF">H9892_05030</name>
</gene>
<comment type="caution">
    <text evidence="1">The sequence shown here is derived from an EMBL/GenBank/DDBJ whole genome shotgun (WGS) entry which is preliminary data.</text>
</comment>
<dbReference type="EMBL" id="DXHS01000076">
    <property type="protein sequence ID" value="HIW02684.1"/>
    <property type="molecule type" value="Genomic_DNA"/>
</dbReference>
<proteinExistence type="predicted"/>